<proteinExistence type="inferred from homology"/>
<dbReference type="Gene3D" id="1.10.287.540">
    <property type="entry name" value="Helix hairpin bin"/>
    <property type="match status" value="1"/>
</dbReference>
<gene>
    <name evidence="3" type="ORF">SAMN05216180_0161</name>
</gene>
<evidence type="ECO:0000256" key="2">
    <source>
        <dbReference type="HAMAP-Rule" id="MF_01103"/>
    </source>
</evidence>
<comment type="subcellular location">
    <subcellularLocation>
        <location evidence="2">Cytoplasm</location>
    </subcellularLocation>
</comment>
<sequence>MIDQKMIDRINELARKSREGQLTDDEKKEQQELRQKYIEAYRESMKAQLNSIVLVDEHGNRTKLKPKKPNIPHS</sequence>
<dbReference type="RefSeq" id="WP_092750701.1">
    <property type="nucleotide sequence ID" value="NZ_FOCG01000001.1"/>
</dbReference>
<evidence type="ECO:0000313" key="4">
    <source>
        <dbReference type="Proteomes" id="UP000199158"/>
    </source>
</evidence>
<comment type="similarity">
    <text evidence="2">Belongs to the UPF0291 family.</text>
</comment>
<dbReference type="Pfam" id="PF05979">
    <property type="entry name" value="DUF896"/>
    <property type="match status" value="1"/>
</dbReference>
<dbReference type="SUPFAM" id="SSF158221">
    <property type="entry name" value="YnzC-like"/>
    <property type="match status" value="1"/>
</dbReference>
<dbReference type="PANTHER" id="PTHR37300:SF1">
    <property type="entry name" value="UPF0291 PROTEIN YNZC"/>
    <property type="match status" value="1"/>
</dbReference>
<accession>A0A1H7YPQ0</accession>
<dbReference type="PANTHER" id="PTHR37300">
    <property type="entry name" value="UPF0291 PROTEIN CBO2609/CLC_2481"/>
    <property type="match status" value="1"/>
</dbReference>
<organism evidence="3 4">
    <name type="scientific">Hydrogenoanaerobacterium saccharovorans</name>
    <dbReference type="NCBI Taxonomy" id="474960"/>
    <lineage>
        <taxon>Bacteria</taxon>
        <taxon>Bacillati</taxon>
        <taxon>Bacillota</taxon>
        <taxon>Clostridia</taxon>
        <taxon>Eubacteriales</taxon>
        <taxon>Oscillospiraceae</taxon>
        <taxon>Hydrogenoanaerobacterium</taxon>
    </lineage>
</organism>
<evidence type="ECO:0000256" key="1">
    <source>
        <dbReference type="ARBA" id="ARBA00022490"/>
    </source>
</evidence>
<dbReference type="STRING" id="474960.SAMN05216180_0161"/>
<dbReference type="InterPro" id="IPR009242">
    <property type="entry name" value="DUF896"/>
</dbReference>
<protein>
    <recommendedName>
        <fullName evidence="2">UPF0291 protein SAMN05216180_0161</fullName>
    </recommendedName>
</protein>
<name>A0A1H7YPQ0_9FIRM</name>
<dbReference type="EMBL" id="FOCG01000001">
    <property type="protein sequence ID" value="SEM47945.1"/>
    <property type="molecule type" value="Genomic_DNA"/>
</dbReference>
<reference evidence="3 4" key="1">
    <citation type="submission" date="2016-10" db="EMBL/GenBank/DDBJ databases">
        <authorList>
            <person name="de Groot N.N."/>
        </authorList>
    </citation>
    <scope>NUCLEOTIDE SEQUENCE [LARGE SCALE GENOMIC DNA]</scope>
    <source>
        <strain evidence="3 4">CGMCC 1.5070</strain>
    </source>
</reference>
<keyword evidence="1 2" id="KW-0963">Cytoplasm</keyword>
<dbReference type="OrthoDB" id="390105at2"/>
<dbReference type="GO" id="GO:0005737">
    <property type="term" value="C:cytoplasm"/>
    <property type="evidence" value="ECO:0007669"/>
    <property type="project" value="UniProtKB-SubCell"/>
</dbReference>
<dbReference type="HAMAP" id="MF_01103">
    <property type="entry name" value="UPF0291"/>
    <property type="match status" value="1"/>
</dbReference>
<evidence type="ECO:0000313" key="3">
    <source>
        <dbReference type="EMBL" id="SEM47945.1"/>
    </source>
</evidence>
<dbReference type="Proteomes" id="UP000199158">
    <property type="component" value="Unassembled WGS sequence"/>
</dbReference>
<keyword evidence="4" id="KW-1185">Reference proteome</keyword>
<dbReference type="AlphaFoldDB" id="A0A1H7YPQ0"/>